<dbReference type="eggNOG" id="COG2165">
    <property type="taxonomic scope" value="Bacteria"/>
</dbReference>
<dbReference type="PANTHER" id="PTHR38779:SF2">
    <property type="entry name" value="TYPE II SECRETION SYSTEM PROTEIN I-RELATED"/>
    <property type="match status" value="1"/>
</dbReference>
<comment type="PTM">
    <text evidence="9">Cleaved by prepilin peptidase.</text>
</comment>
<dbReference type="NCBIfam" id="TIGR01707">
    <property type="entry name" value="gspI"/>
    <property type="match status" value="1"/>
</dbReference>
<comment type="subcellular location">
    <subcellularLocation>
        <location evidence="1 9">Cell inner membrane</location>
        <topology evidence="1 9">Single-pass membrane protein</topology>
    </subcellularLocation>
</comment>
<dbReference type="GO" id="GO:0015628">
    <property type="term" value="P:protein secretion by the type II secretion system"/>
    <property type="evidence" value="ECO:0007669"/>
    <property type="project" value="UniProtKB-UniRule"/>
</dbReference>
<evidence type="ECO:0000256" key="1">
    <source>
        <dbReference type="ARBA" id="ARBA00004377"/>
    </source>
</evidence>
<keyword evidence="6 9" id="KW-0812">Transmembrane</keyword>
<evidence type="ECO:0000256" key="2">
    <source>
        <dbReference type="ARBA" id="ARBA00008358"/>
    </source>
</evidence>
<keyword evidence="3" id="KW-1003">Cell membrane</keyword>
<dbReference type="KEGG" id="saga:M5M_12115"/>
<dbReference type="RefSeq" id="WP_015047754.1">
    <property type="nucleotide sequence ID" value="NC_018868.3"/>
</dbReference>
<evidence type="ECO:0000256" key="7">
    <source>
        <dbReference type="ARBA" id="ARBA00022989"/>
    </source>
</evidence>
<keyword evidence="12" id="KW-1185">Reference proteome</keyword>
<evidence type="ECO:0000256" key="3">
    <source>
        <dbReference type="ARBA" id="ARBA00022475"/>
    </source>
</evidence>
<comment type="subunit">
    <text evidence="9">Type II secretion is composed of four main components: the outer membrane complex, the inner membrane complex, the cytoplasmic secretion ATPase and the periplasm-spanning pseudopilus.</text>
</comment>
<dbReference type="NCBIfam" id="TIGR02532">
    <property type="entry name" value="IV_pilin_GFxxxE"/>
    <property type="match status" value="1"/>
</dbReference>
<evidence type="ECO:0000256" key="8">
    <source>
        <dbReference type="ARBA" id="ARBA00023136"/>
    </source>
</evidence>
<dbReference type="HOGENOM" id="CLU_121289_3_0_6"/>
<dbReference type="InterPro" id="IPR045584">
    <property type="entry name" value="Pilin-like"/>
</dbReference>
<name>K4KMZ2_SIMAS</name>
<proteinExistence type="inferred from homology"/>
<evidence type="ECO:0000256" key="5">
    <source>
        <dbReference type="ARBA" id="ARBA00022519"/>
    </source>
</evidence>
<dbReference type="EMBL" id="CP003746">
    <property type="protein sequence ID" value="AFU99590.1"/>
    <property type="molecule type" value="Genomic_DNA"/>
</dbReference>
<evidence type="ECO:0000313" key="12">
    <source>
        <dbReference type="Proteomes" id="UP000000466"/>
    </source>
</evidence>
<dbReference type="InterPro" id="IPR003413">
    <property type="entry name" value="T2SS_GspI_C"/>
</dbReference>
<evidence type="ECO:0000256" key="6">
    <source>
        <dbReference type="ARBA" id="ARBA00022692"/>
    </source>
</evidence>
<sequence>MKRARGFSLVEVLVALMVVGMALPALLGQMQTQIDAQAMLRDKTIALYVAQNKAAEYQLQNRLGAGKLGDSENGEVEMVEQRWYWRMTATNFDDIKQQQLQIEVGKSPDESLAGLMIILSY</sequence>
<dbReference type="AlphaFoldDB" id="K4KMZ2"/>
<feature type="transmembrane region" description="Helical" evidence="9">
    <location>
        <begin position="7"/>
        <end position="27"/>
    </location>
</feature>
<evidence type="ECO:0000313" key="11">
    <source>
        <dbReference type="EMBL" id="AFU99590.1"/>
    </source>
</evidence>
<dbReference type="Pfam" id="PF07963">
    <property type="entry name" value="N_methyl"/>
    <property type="match status" value="1"/>
</dbReference>
<keyword evidence="5 9" id="KW-0997">Cell inner membrane</keyword>
<dbReference type="OrthoDB" id="6121517at2"/>
<accession>K4KMZ2</accession>
<gene>
    <name evidence="11" type="ordered locus">M5M_12115</name>
</gene>
<organism evidence="11 12">
    <name type="scientific">Simiduia agarivorans (strain DSM 21679 / JCM 13881 / BCRC 17597 / SA1)</name>
    <dbReference type="NCBI Taxonomy" id="1117647"/>
    <lineage>
        <taxon>Bacteria</taxon>
        <taxon>Pseudomonadati</taxon>
        <taxon>Pseudomonadota</taxon>
        <taxon>Gammaproteobacteria</taxon>
        <taxon>Cellvibrionales</taxon>
        <taxon>Cellvibrionaceae</taxon>
        <taxon>Simiduia</taxon>
    </lineage>
</organism>
<evidence type="ECO:0000256" key="9">
    <source>
        <dbReference type="RuleBase" id="RU368030"/>
    </source>
</evidence>
<keyword evidence="7 9" id="KW-1133">Transmembrane helix</keyword>
<dbReference type="PANTHER" id="PTHR38779">
    <property type="entry name" value="TYPE II SECRETION SYSTEM PROTEIN I-RELATED"/>
    <property type="match status" value="1"/>
</dbReference>
<feature type="domain" description="Type II secretion system protein GspI C-terminal" evidence="10">
    <location>
        <begin position="40"/>
        <end position="112"/>
    </location>
</feature>
<evidence type="ECO:0000256" key="4">
    <source>
        <dbReference type="ARBA" id="ARBA00022481"/>
    </source>
</evidence>
<protein>
    <recommendedName>
        <fullName evidence="9">Type II secretion system protein I</fullName>
        <shortName evidence="9">T2SS minor pseudopilin I</shortName>
    </recommendedName>
</protein>
<keyword evidence="4 9" id="KW-0488">Methylation</keyword>
<reference evidence="11 12" key="1">
    <citation type="journal article" date="2013" name="Genome Announc.">
        <title>Complete genome sequence of Simiduia agarivorans SA1(T), a marine bacterium able to degrade a variety of polysaccharides.</title>
        <authorList>
            <person name="Lin S.Y."/>
            <person name="Shieh W.Y."/>
            <person name="Chen J.S."/>
            <person name="Tang S.L."/>
        </authorList>
    </citation>
    <scope>NUCLEOTIDE SEQUENCE [LARGE SCALE GENOMIC DNA]</scope>
    <source>
        <strain evidence="12">DSM 21679 / JCM 13881 / BCRC 17597 / SA1</strain>
    </source>
</reference>
<comment type="similarity">
    <text evidence="2 9">Belongs to the GSP I family.</text>
</comment>
<dbReference type="SUPFAM" id="SSF54523">
    <property type="entry name" value="Pili subunits"/>
    <property type="match status" value="1"/>
</dbReference>
<dbReference type="STRING" id="1117647.M5M_12115"/>
<dbReference type="GO" id="GO:0015627">
    <property type="term" value="C:type II protein secretion system complex"/>
    <property type="evidence" value="ECO:0007669"/>
    <property type="project" value="UniProtKB-UniRule"/>
</dbReference>
<dbReference type="InterPro" id="IPR012902">
    <property type="entry name" value="N_methyl_site"/>
</dbReference>
<dbReference type="Proteomes" id="UP000000466">
    <property type="component" value="Chromosome"/>
</dbReference>
<evidence type="ECO:0000259" key="10">
    <source>
        <dbReference type="Pfam" id="PF02501"/>
    </source>
</evidence>
<dbReference type="GO" id="GO:0005886">
    <property type="term" value="C:plasma membrane"/>
    <property type="evidence" value="ECO:0007669"/>
    <property type="project" value="UniProtKB-SubCell"/>
</dbReference>
<dbReference type="Pfam" id="PF02501">
    <property type="entry name" value="T2SSI"/>
    <property type="match status" value="1"/>
</dbReference>
<keyword evidence="8 9" id="KW-0472">Membrane</keyword>
<comment type="function">
    <text evidence="9">Component of the type II secretion system required for the energy-dependent secretion of extracellular factors such as proteases and toxins from the periplasm.</text>
</comment>
<dbReference type="InterPro" id="IPR010052">
    <property type="entry name" value="T2SS_protein-GspI"/>
</dbReference>
<dbReference type="Gene3D" id="3.30.1300.30">
    <property type="entry name" value="GSPII I/J protein-like"/>
    <property type="match status" value="1"/>
</dbReference>